<proteinExistence type="inferred from homology"/>
<keyword evidence="2" id="KW-0413">Isomerase</keyword>
<reference evidence="3 4" key="1">
    <citation type="submission" date="2020-10" db="EMBL/GenBank/DDBJ databases">
        <title>Draft genome of Ramlibacter aquaticus LMG 30558.</title>
        <authorList>
            <person name="Props R."/>
        </authorList>
    </citation>
    <scope>NUCLEOTIDE SEQUENCE [LARGE SCALE GENOMIC DNA]</scope>
    <source>
        <strain evidence="3 4">LMG 30558</strain>
    </source>
</reference>
<dbReference type="RefSeq" id="WP_193780789.1">
    <property type="nucleotide sequence ID" value="NZ_JADDOJ010000043.1"/>
</dbReference>
<accession>A0ABR9SFW7</accession>
<dbReference type="SUPFAM" id="SSF53681">
    <property type="entry name" value="Aspartate/glutamate racemase"/>
    <property type="match status" value="2"/>
</dbReference>
<dbReference type="InterPro" id="IPR001920">
    <property type="entry name" value="Asp/Glu_race"/>
</dbReference>
<name>A0ABR9SFW7_9BURK</name>
<evidence type="ECO:0000313" key="3">
    <source>
        <dbReference type="EMBL" id="MBE7941250.1"/>
    </source>
</evidence>
<dbReference type="Pfam" id="PF01177">
    <property type="entry name" value="Asp_Glu_race"/>
    <property type="match status" value="1"/>
</dbReference>
<dbReference type="PROSITE" id="PS00924">
    <property type="entry name" value="ASP_GLU_RACEMASE_2"/>
    <property type="match status" value="1"/>
</dbReference>
<dbReference type="NCBIfam" id="TIGR00035">
    <property type="entry name" value="asp_race"/>
    <property type="match status" value="1"/>
</dbReference>
<sequence>MRTLGLIGGMSWESTALYYKLINQGVAGRLGGLHSAPLLLHSIDFAPVAHAQHVGDWDSAAQVLRDSARRLEAGGAQALVLCTNTMHKLAPVLEEASSLPLLHIADSVGEAARRAGHGRVGLLATGFTMREPFLKERLAQRYGLEVLVPPEDTQQSLHRVIYEELCRGVLLEDSRTLYRRAIAALGQRGAQAVILGCTEIGLLIQAADSELPLLDSTVLHAQAAVDFALAGEAA</sequence>
<dbReference type="InterPro" id="IPR015942">
    <property type="entry name" value="Asp/Glu/hydantoin_racemase"/>
</dbReference>
<gene>
    <name evidence="3" type="ORF">IM725_11775</name>
</gene>
<organism evidence="3 4">
    <name type="scientific">Ramlibacter aquaticus</name>
    <dbReference type="NCBI Taxonomy" id="2780094"/>
    <lineage>
        <taxon>Bacteria</taxon>
        <taxon>Pseudomonadati</taxon>
        <taxon>Pseudomonadota</taxon>
        <taxon>Betaproteobacteria</taxon>
        <taxon>Burkholderiales</taxon>
        <taxon>Comamonadaceae</taxon>
        <taxon>Ramlibacter</taxon>
    </lineage>
</organism>
<evidence type="ECO:0000256" key="2">
    <source>
        <dbReference type="ARBA" id="ARBA00023235"/>
    </source>
</evidence>
<comment type="similarity">
    <text evidence="1">Belongs to the aspartate/glutamate racemases family.</text>
</comment>
<dbReference type="InterPro" id="IPR033134">
    <property type="entry name" value="Asp/Glu_racemase_AS_2"/>
</dbReference>
<evidence type="ECO:0000256" key="1">
    <source>
        <dbReference type="ARBA" id="ARBA00007847"/>
    </source>
</evidence>
<dbReference type="PANTHER" id="PTHR21198:SF7">
    <property type="entry name" value="ASPARTATE-GLUTAMATE RACEMASE FAMILY"/>
    <property type="match status" value="1"/>
</dbReference>
<keyword evidence="4" id="KW-1185">Reference proteome</keyword>
<comment type="caution">
    <text evidence="3">The sequence shown here is derived from an EMBL/GenBank/DDBJ whole genome shotgun (WGS) entry which is preliminary data.</text>
</comment>
<protein>
    <submittedName>
        <fullName evidence="3">Aspartate/glutamate racemase family protein</fullName>
    </submittedName>
</protein>
<dbReference type="Gene3D" id="3.40.50.1860">
    <property type="match status" value="2"/>
</dbReference>
<evidence type="ECO:0000313" key="4">
    <source>
        <dbReference type="Proteomes" id="UP000715965"/>
    </source>
</evidence>
<dbReference type="PANTHER" id="PTHR21198">
    <property type="entry name" value="GLUTAMATE RACEMASE"/>
    <property type="match status" value="1"/>
</dbReference>
<dbReference type="Proteomes" id="UP000715965">
    <property type="component" value="Unassembled WGS sequence"/>
</dbReference>
<dbReference type="EMBL" id="JADDOJ010000043">
    <property type="protein sequence ID" value="MBE7941250.1"/>
    <property type="molecule type" value="Genomic_DNA"/>
</dbReference>
<dbReference type="InterPro" id="IPR004380">
    <property type="entry name" value="Asp_race"/>
</dbReference>